<evidence type="ECO:0000313" key="3">
    <source>
        <dbReference type="EMBL" id="GAH82220.1"/>
    </source>
</evidence>
<reference evidence="3" key="1">
    <citation type="journal article" date="2014" name="Front. Microbiol.">
        <title>High frequency of phylogenetically diverse reductive dehalogenase-homologous genes in deep subseafloor sedimentary metagenomes.</title>
        <authorList>
            <person name="Kawai M."/>
            <person name="Futagami T."/>
            <person name="Toyoda A."/>
            <person name="Takaki Y."/>
            <person name="Nishi S."/>
            <person name="Hori S."/>
            <person name="Arai W."/>
            <person name="Tsubouchi T."/>
            <person name="Morono Y."/>
            <person name="Uchiyama I."/>
            <person name="Ito T."/>
            <person name="Fujiyama A."/>
            <person name="Inagaki F."/>
            <person name="Takami H."/>
        </authorList>
    </citation>
    <scope>NUCLEOTIDE SEQUENCE</scope>
    <source>
        <strain evidence="3">Expedition CK06-06</strain>
    </source>
</reference>
<keyword evidence="2" id="KW-1133">Transmembrane helix</keyword>
<organism evidence="3">
    <name type="scientific">marine sediment metagenome</name>
    <dbReference type="NCBI Taxonomy" id="412755"/>
    <lineage>
        <taxon>unclassified sequences</taxon>
        <taxon>metagenomes</taxon>
        <taxon>ecological metagenomes</taxon>
    </lineage>
</organism>
<feature type="transmembrane region" description="Helical" evidence="2">
    <location>
        <begin position="183"/>
        <end position="205"/>
    </location>
</feature>
<gene>
    <name evidence="3" type="ORF">S03H2_63114</name>
</gene>
<evidence type="ECO:0000256" key="1">
    <source>
        <dbReference type="SAM" id="MobiDB-lite"/>
    </source>
</evidence>
<keyword evidence="2" id="KW-0472">Membrane</keyword>
<comment type="caution">
    <text evidence="3">The sequence shown here is derived from an EMBL/GenBank/DDBJ whole genome shotgun (WGS) entry which is preliminary data.</text>
</comment>
<feature type="region of interest" description="Disordered" evidence="1">
    <location>
        <begin position="102"/>
        <end position="121"/>
    </location>
</feature>
<evidence type="ECO:0000256" key="2">
    <source>
        <dbReference type="SAM" id="Phobius"/>
    </source>
</evidence>
<protein>
    <submittedName>
        <fullName evidence="3">Uncharacterized protein</fullName>
    </submittedName>
</protein>
<sequence length="213" mass="23811">GVKIEDGVVIDPSKYFWTDVGSPVIEKWENHQITSSISPAFFSGVAMVDKAAEHPENVEVDSLALTSSESWLEKDLKTGKAKYTDGTDTQGPISIAMVVTGLEDEEEESEEKSEEDKKEATSPRIVVVGDSDFANNVFADSLGNFDFFINSIDWLAEEQELISIRPKEQEQRKVTLTGSQSKFIFYSTVIGMPLIVIIIGIGVWMDRKRKRKR</sequence>
<dbReference type="EMBL" id="BARU01040860">
    <property type="protein sequence ID" value="GAH82220.1"/>
    <property type="molecule type" value="Genomic_DNA"/>
</dbReference>
<feature type="compositionally biased region" description="Acidic residues" evidence="1">
    <location>
        <begin position="102"/>
        <end position="113"/>
    </location>
</feature>
<name>X1JL60_9ZZZZ</name>
<proteinExistence type="predicted"/>
<accession>X1JL60</accession>
<dbReference type="AlphaFoldDB" id="X1JL60"/>
<keyword evidence="2" id="KW-0812">Transmembrane</keyword>
<feature type="non-terminal residue" evidence="3">
    <location>
        <position position="1"/>
    </location>
</feature>